<comment type="caution">
    <text evidence="2">The sequence shown here is derived from an EMBL/GenBank/DDBJ whole genome shotgun (WGS) entry which is preliminary data.</text>
</comment>
<keyword evidence="3" id="KW-1185">Reference proteome</keyword>
<dbReference type="PROSITE" id="PS50280">
    <property type="entry name" value="SET"/>
    <property type="match status" value="1"/>
</dbReference>
<organism evidence="2 3">
    <name type="scientific">Heterodera schachtii</name>
    <name type="common">Sugarbeet cyst nematode worm</name>
    <name type="synonym">Tylenchus schachtii</name>
    <dbReference type="NCBI Taxonomy" id="97005"/>
    <lineage>
        <taxon>Eukaryota</taxon>
        <taxon>Metazoa</taxon>
        <taxon>Ecdysozoa</taxon>
        <taxon>Nematoda</taxon>
        <taxon>Chromadorea</taxon>
        <taxon>Rhabditida</taxon>
        <taxon>Tylenchina</taxon>
        <taxon>Tylenchomorpha</taxon>
        <taxon>Tylenchoidea</taxon>
        <taxon>Heteroderidae</taxon>
        <taxon>Heteroderinae</taxon>
        <taxon>Heterodera</taxon>
    </lineage>
</organism>
<evidence type="ECO:0000313" key="2">
    <source>
        <dbReference type="EMBL" id="KAL3072105.1"/>
    </source>
</evidence>
<gene>
    <name evidence="2" type="ORF">niasHS_016280</name>
</gene>
<dbReference type="EMBL" id="JBICCN010000374">
    <property type="protein sequence ID" value="KAL3072105.1"/>
    <property type="molecule type" value="Genomic_DNA"/>
</dbReference>
<dbReference type="SMART" id="SM00317">
    <property type="entry name" value="SET"/>
    <property type="match status" value="1"/>
</dbReference>
<dbReference type="PANTHER" id="PTHR46307:SF4">
    <property type="entry name" value="G9A, ISOFORM B"/>
    <property type="match status" value="1"/>
</dbReference>
<evidence type="ECO:0000313" key="3">
    <source>
        <dbReference type="Proteomes" id="UP001620645"/>
    </source>
</evidence>
<dbReference type="InterPro" id="IPR043550">
    <property type="entry name" value="EHMT1/EHMT2"/>
</dbReference>
<dbReference type="Pfam" id="PF00856">
    <property type="entry name" value="SET"/>
    <property type="match status" value="1"/>
</dbReference>
<dbReference type="Gene3D" id="2.170.270.10">
    <property type="entry name" value="SET domain"/>
    <property type="match status" value="1"/>
</dbReference>
<feature type="domain" description="SET" evidence="1">
    <location>
        <begin position="74"/>
        <end position="195"/>
    </location>
</feature>
<accession>A0ABD2I4L1</accession>
<dbReference type="PANTHER" id="PTHR46307">
    <property type="entry name" value="G9A, ISOFORM B"/>
    <property type="match status" value="1"/>
</dbReference>
<dbReference type="Proteomes" id="UP001620645">
    <property type="component" value="Unassembled WGS sequence"/>
</dbReference>
<dbReference type="AlphaFoldDB" id="A0ABD2I4L1"/>
<dbReference type="InterPro" id="IPR046341">
    <property type="entry name" value="SET_dom_sf"/>
</dbReference>
<protein>
    <recommendedName>
        <fullName evidence="1">SET domain-containing protein</fullName>
    </recommendedName>
</protein>
<sequence>MQILQQKTGSESANVELVLTEDLSNGAEPCKVRVLNQVNAEQPKPFEYITSREDASNLEDDCSYKLSNIARPDSFFQVFYANPVKGWALQTLGPIDDGTPIFEYTGVLSKAADIGTEMKQCDDYIIGFTHNGENYVLDAFRKGNLARFINHCCRPNCRAMLAKIGNDGVDRHVPRVMIYALRYIRPGEELTMDYGQQWWNAKSGTVSCTCKHRMCKYGEELSNQMNESIQLLDECSISSKSVDDESVGKAKNGNAIATKAVNGKAVAIKAVGGQFAFKSVAVKEIAAKSVEGQAVAVKEIAVKAIAAKSVEGQTIAAKSVQGQAVAVKAIAAKSVEGQTIAAKSVQGQAVAVKAIAAKSVESQTIAAKSVDGQVIATIAAKSVDAQTVAVKSVDGDVIAAKSVAERKQFATKSVATAGTGKGVNERATAKKAVAMKAVAGGCAVATKCAVGHTVAIKTVEG</sequence>
<proteinExistence type="predicted"/>
<name>A0ABD2I4L1_HETSC</name>
<dbReference type="InterPro" id="IPR001214">
    <property type="entry name" value="SET_dom"/>
</dbReference>
<reference evidence="2 3" key="1">
    <citation type="submission" date="2024-10" db="EMBL/GenBank/DDBJ databases">
        <authorList>
            <person name="Kim D."/>
        </authorList>
    </citation>
    <scope>NUCLEOTIDE SEQUENCE [LARGE SCALE GENOMIC DNA]</scope>
    <source>
        <strain evidence="2">Taebaek</strain>
    </source>
</reference>
<evidence type="ECO:0000259" key="1">
    <source>
        <dbReference type="PROSITE" id="PS50280"/>
    </source>
</evidence>
<dbReference type="SUPFAM" id="SSF82199">
    <property type="entry name" value="SET domain"/>
    <property type="match status" value="1"/>
</dbReference>